<dbReference type="InterPro" id="IPR005532">
    <property type="entry name" value="SUMF_dom"/>
</dbReference>
<dbReference type="Pfam" id="PF03781">
    <property type="entry name" value="FGE-sulfatase"/>
    <property type="match status" value="1"/>
</dbReference>
<evidence type="ECO:0000259" key="1">
    <source>
        <dbReference type="Pfam" id="PF03781"/>
    </source>
</evidence>
<dbReference type="InterPro" id="IPR042095">
    <property type="entry name" value="SUMF_sf"/>
</dbReference>
<comment type="caution">
    <text evidence="2">The sequence shown here is derived from an EMBL/GenBank/DDBJ whole genome shotgun (WGS) entry which is preliminary data.</text>
</comment>
<dbReference type="InterPro" id="IPR016187">
    <property type="entry name" value="CTDL_fold"/>
</dbReference>
<gene>
    <name evidence="2" type="ORF">AAEO59_10005</name>
</gene>
<accession>A0ABU9HML2</accession>
<dbReference type="RefSeq" id="WP_341700598.1">
    <property type="nucleotide sequence ID" value="NZ_JBBYHU010000018.1"/>
</dbReference>
<reference evidence="2 3" key="1">
    <citation type="submission" date="2024-04" db="EMBL/GenBank/DDBJ databases">
        <title>Flavobacterium sp. DGU99 16S ribosomal RNA gene Genome sequencing and assembly.</title>
        <authorList>
            <person name="Park S."/>
        </authorList>
    </citation>
    <scope>NUCLEOTIDE SEQUENCE [LARGE SCALE GENOMIC DNA]</scope>
    <source>
        <strain evidence="2 3">DGU99</strain>
    </source>
</reference>
<protein>
    <submittedName>
        <fullName evidence="2">SUMF1/EgtB/PvdO family nonheme iron enzyme</fullName>
    </submittedName>
</protein>
<keyword evidence="3" id="KW-1185">Reference proteome</keyword>
<feature type="domain" description="Sulfatase-modifying factor enzyme-like" evidence="1">
    <location>
        <begin position="206"/>
        <end position="435"/>
    </location>
</feature>
<proteinExistence type="predicted"/>
<name>A0ABU9HML2_9FLAO</name>
<dbReference type="PANTHER" id="PTHR23150:SF19">
    <property type="entry name" value="FORMYLGLYCINE-GENERATING ENZYME"/>
    <property type="match status" value="1"/>
</dbReference>
<dbReference type="SUPFAM" id="SSF56436">
    <property type="entry name" value="C-type lectin-like"/>
    <property type="match status" value="1"/>
</dbReference>
<dbReference type="Proteomes" id="UP001398556">
    <property type="component" value="Unassembled WGS sequence"/>
</dbReference>
<organism evidence="2 3">
    <name type="scientific">Flavobacterium flavipallidum</name>
    <dbReference type="NCBI Taxonomy" id="3139140"/>
    <lineage>
        <taxon>Bacteria</taxon>
        <taxon>Pseudomonadati</taxon>
        <taxon>Bacteroidota</taxon>
        <taxon>Flavobacteriia</taxon>
        <taxon>Flavobacteriales</taxon>
        <taxon>Flavobacteriaceae</taxon>
        <taxon>Flavobacterium</taxon>
    </lineage>
</organism>
<evidence type="ECO:0000313" key="2">
    <source>
        <dbReference type="EMBL" id="MEL1241380.1"/>
    </source>
</evidence>
<evidence type="ECO:0000313" key="3">
    <source>
        <dbReference type="Proteomes" id="UP001398556"/>
    </source>
</evidence>
<dbReference type="Gene3D" id="3.90.1580.10">
    <property type="entry name" value="paralog of FGE (formylglycine-generating enzyme)"/>
    <property type="match status" value="1"/>
</dbReference>
<dbReference type="EMBL" id="JBBYHU010000018">
    <property type="protein sequence ID" value="MEL1241380.1"/>
    <property type="molecule type" value="Genomic_DNA"/>
</dbReference>
<dbReference type="InterPro" id="IPR051043">
    <property type="entry name" value="Sulfatase_Mod_Factor_Kinase"/>
</dbReference>
<dbReference type="PANTHER" id="PTHR23150">
    <property type="entry name" value="SULFATASE MODIFYING FACTOR 1, 2"/>
    <property type="match status" value="1"/>
</dbReference>
<sequence>MKKNILIILIVFFASYTRTFANNLIMGTPSVSGNSVTFTIKWDNSWNVTTGPSNWDAVWVFVKRQSCVNGATSPWVHAELSTSGQSVSGSQLQVDLVTDNKGVFIRRNTPGIGNINEATVTLTLATAVGADNIGVYGIEMVNIPQGQFYIGDGRGDMHCFTEGGTDAPKLIDATVQSTGLGAASNYQKQSLGSTGNLLSTFPIGYNRFYCMKYEITAGQYVAFLNSLSYKQQLRMQRDYNSNTTPPTSLAGTQFHCWPCSNRSANIVIATPAQSVTQMSPAVYANDFDNDGVYNEDEDGLGLPVILNVKNFFAFLDWAAIRPMTEFEYEKVCRGPVTPTVNEYAWGSTDLFRDFDIVDRGKSTENNRKNGLGPTNSGTEILFRTGMFATASSDRLHAGATYYGVLDMTGGVWESCIGGWNVDYSTFTTANGDGNLYESGESMNNGSTDMAEWISNRIIIKGGGANWQGEAMSVSARNWTSFDNYPFYQGGRGVRSY</sequence>